<evidence type="ECO:0000256" key="1">
    <source>
        <dbReference type="ARBA" id="ARBA00007462"/>
    </source>
</evidence>
<name>A0AAV2I2U9_LYMST</name>
<dbReference type="GO" id="GO:0030687">
    <property type="term" value="C:preribosome, large subunit precursor"/>
    <property type="evidence" value="ECO:0007669"/>
    <property type="project" value="TreeGrafter"/>
</dbReference>
<feature type="compositionally biased region" description="Acidic residues" evidence="3">
    <location>
        <begin position="21"/>
        <end position="35"/>
    </location>
</feature>
<evidence type="ECO:0000313" key="5">
    <source>
        <dbReference type="Proteomes" id="UP001497497"/>
    </source>
</evidence>
<dbReference type="GO" id="GO:0000460">
    <property type="term" value="P:maturation of 5.8S rRNA"/>
    <property type="evidence" value="ECO:0007669"/>
    <property type="project" value="TreeGrafter"/>
</dbReference>
<feature type="compositionally biased region" description="Acidic residues" evidence="3">
    <location>
        <begin position="249"/>
        <end position="268"/>
    </location>
</feature>
<comment type="similarity">
    <text evidence="1">Belongs to the RRP15 family.</text>
</comment>
<proteinExistence type="inferred from homology"/>
<organism evidence="4 5">
    <name type="scientific">Lymnaea stagnalis</name>
    <name type="common">Great pond snail</name>
    <name type="synonym">Helix stagnalis</name>
    <dbReference type="NCBI Taxonomy" id="6523"/>
    <lineage>
        <taxon>Eukaryota</taxon>
        <taxon>Metazoa</taxon>
        <taxon>Spiralia</taxon>
        <taxon>Lophotrochozoa</taxon>
        <taxon>Mollusca</taxon>
        <taxon>Gastropoda</taxon>
        <taxon>Heterobranchia</taxon>
        <taxon>Euthyneura</taxon>
        <taxon>Panpulmonata</taxon>
        <taxon>Hygrophila</taxon>
        <taxon>Lymnaeoidea</taxon>
        <taxon>Lymnaeidae</taxon>
        <taxon>Lymnaea</taxon>
    </lineage>
</organism>
<dbReference type="InterPro" id="IPR012459">
    <property type="entry name" value="Rrp15"/>
</dbReference>
<dbReference type="GO" id="GO:0000470">
    <property type="term" value="P:maturation of LSU-rRNA"/>
    <property type="evidence" value="ECO:0007669"/>
    <property type="project" value="TreeGrafter"/>
</dbReference>
<gene>
    <name evidence="4" type="ORF">GSLYS_00014620001</name>
</gene>
<dbReference type="Pfam" id="PF07890">
    <property type="entry name" value="Rrp15p"/>
    <property type="match status" value="1"/>
</dbReference>
<dbReference type="PANTHER" id="PTHR13245:SF14">
    <property type="entry name" value="RRP15-LIKE PROTEIN"/>
    <property type="match status" value="1"/>
</dbReference>
<feature type="region of interest" description="Disordered" evidence="3">
    <location>
        <begin position="1"/>
        <end position="64"/>
    </location>
</feature>
<accession>A0AAV2I2U9</accession>
<feature type="compositionally biased region" description="Acidic residues" evidence="3">
    <location>
        <begin position="43"/>
        <end position="53"/>
    </location>
</feature>
<dbReference type="PANTHER" id="PTHR13245">
    <property type="entry name" value="RRP15-LIKE PROTEIN"/>
    <property type="match status" value="1"/>
</dbReference>
<evidence type="ECO:0000256" key="2">
    <source>
        <dbReference type="ARBA" id="ARBA00017475"/>
    </source>
</evidence>
<sequence length="268" mass="30349">MAAVSMVKGASDTEKENLEKVDDDQETDSDSEDIEDRISDSGSEADSENEETEQIGQKDGEKSGMAGVIARILSKDISKSNRVLLAKGKTNKEILKDISERKLAKEETQEDDSQPKNKETKINAKKSEFFKEEKRKIWESMGRKTPSVLDNPKEMRLRKIATQGMVQLFRSVNEHQKLLKEKLASVGPSERKKDQVISEFTKGKFLDLLKGKKENQKPTQKDTTSKWNILQDDYMMGATMKDWDKEGSDSGDDNDESMQVDDNLSDDE</sequence>
<reference evidence="4 5" key="1">
    <citation type="submission" date="2024-04" db="EMBL/GenBank/DDBJ databases">
        <authorList>
            <consortium name="Genoscope - CEA"/>
            <person name="William W."/>
        </authorList>
    </citation>
    <scope>NUCLEOTIDE SEQUENCE [LARGE SCALE GENOMIC DNA]</scope>
</reference>
<evidence type="ECO:0000256" key="3">
    <source>
        <dbReference type="SAM" id="MobiDB-lite"/>
    </source>
</evidence>
<dbReference type="Proteomes" id="UP001497497">
    <property type="component" value="Unassembled WGS sequence"/>
</dbReference>
<feature type="region of interest" description="Disordered" evidence="3">
    <location>
        <begin position="95"/>
        <end position="126"/>
    </location>
</feature>
<keyword evidence="5" id="KW-1185">Reference proteome</keyword>
<feature type="region of interest" description="Disordered" evidence="3">
    <location>
        <begin position="238"/>
        <end position="268"/>
    </location>
</feature>
<dbReference type="EMBL" id="CAXITT010000408">
    <property type="protein sequence ID" value="CAL1540971.1"/>
    <property type="molecule type" value="Genomic_DNA"/>
</dbReference>
<feature type="compositionally biased region" description="Basic and acidic residues" evidence="3">
    <location>
        <begin position="11"/>
        <end position="20"/>
    </location>
</feature>
<evidence type="ECO:0000313" key="4">
    <source>
        <dbReference type="EMBL" id="CAL1540971.1"/>
    </source>
</evidence>
<comment type="caution">
    <text evidence="4">The sequence shown here is derived from an EMBL/GenBank/DDBJ whole genome shotgun (WGS) entry which is preliminary data.</text>
</comment>
<dbReference type="AlphaFoldDB" id="A0AAV2I2U9"/>
<protein>
    <recommendedName>
        <fullName evidence="2">RRP15-like protein</fullName>
    </recommendedName>
</protein>